<evidence type="ECO:0000256" key="1">
    <source>
        <dbReference type="ARBA" id="ARBA00022801"/>
    </source>
</evidence>
<evidence type="ECO:0000313" key="5">
    <source>
        <dbReference type="Proteomes" id="UP000077384"/>
    </source>
</evidence>
<dbReference type="Gene3D" id="3.60.110.10">
    <property type="entry name" value="Carbon-nitrogen hydrolase"/>
    <property type="match status" value="1"/>
</dbReference>
<evidence type="ECO:0000259" key="2">
    <source>
        <dbReference type="PROSITE" id="PS50263"/>
    </source>
</evidence>
<dbReference type="EMBL" id="LROR01000020">
    <property type="protein sequence ID" value="OBR97586.1"/>
    <property type="molecule type" value="Genomic_DNA"/>
</dbReference>
<dbReference type="Pfam" id="PF00795">
    <property type="entry name" value="CN_hydrolase"/>
    <property type="match status" value="1"/>
</dbReference>
<dbReference type="GO" id="GO:0016811">
    <property type="term" value="F:hydrolase activity, acting on carbon-nitrogen (but not peptide) bonds, in linear amides"/>
    <property type="evidence" value="ECO:0007669"/>
    <property type="project" value="TreeGrafter"/>
</dbReference>
<keyword evidence="6" id="KW-1185">Reference proteome</keyword>
<accession>A0A168PNA0</accession>
<dbReference type="PANTHER" id="PTHR43674">
    <property type="entry name" value="NITRILASE C965.09-RELATED"/>
    <property type="match status" value="1"/>
</dbReference>
<evidence type="ECO:0000313" key="6">
    <source>
        <dbReference type="Proteomes" id="UP000093694"/>
    </source>
</evidence>
<organism evidence="3 5">
    <name type="scientific">Clostridium coskatii</name>
    <dbReference type="NCBI Taxonomy" id="1705578"/>
    <lineage>
        <taxon>Bacteria</taxon>
        <taxon>Bacillati</taxon>
        <taxon>Bacillota</taxon>
        <taxon>Clostridia</taxon>
        <taxon>Eubacteriales</taxon>
        <taxon>Clostridiaceae</taxon>
        <taxon>Clostridium</taxon>
    </lineage>
</organism>
<dbReference type="EMBL" id="LITQ01000038">
    <property type="protein sequence ID" value="OAA87951.1"/>
    <property type="molecule type" value="Genomic_DNA"/>
</dbReference>
<dbReference type="Proteomes" id="UP000077384">
    <property type="component" value="Unassembled WGS sequence"/>
</dbReference>
<proteinExistence type="predicted"/>
<dbReference type="InterPro" id="IPR050345">
    <property type="entry name" value="Aliph_Amidase/BUP"/>
</dbReference>
<dbReference type="PANTHER" id="PTHR43674:SF2">
    <property type="entry name" value="BETA-UREIDOPROPIONASE"/>
    <property type="match status" value="1"/>
</dbReference>
<sequence>MSKTVNVGLVQMNSKLGNVEENVKRAVSFIKQASYKKAHIVCLPELFATGYNLDILKNQTNILGENYYDFIVKNMSEAAKKYNVFVIAPFAEKRGIKGVLYNSAALFDNEGNILGSYAKTHLCAAEKLYYREGAEYKVFNTKLGKIGIIICYDAGFPEACRTLALEGADMIFIPAAWRIQDEYMWDLNLAQRALENVLFTIGVNRVGIEGNLHLFGKSKICAPNSSIIKELPKDLEEVDVVEINLEDISKFRSEIPYLRDRNPIIYKKIVEEY</sequence>
<dbReference type="InterPro" id="IPR036526">
    <property type="entry name" value="C-N_Hydrolase_sf"/>
</dbReference>
<dbReference type="InterPro" id="IPR003010">
    <property type="entry name" value="C-N_Hydrolase"/>
</dbReference>
<dbReference type="AlphaFoldDB" id="A0A168PNA0"/>
<dbReference type="EC" id="3.5.1.100" evidence="3"/>
<protein>
    <submittedName>
        <fullName evidence="3">(R)-stereoselective amidase</fullName>
        <ecNumber evidence="3">3.5.1.100</ecNumber>
    </submittedName>
</protein>
<dbReference type="Proteomes" id="UP000093694">
    <property type="component" value="Unassembled WGS sequence"/>
</dbReference>
<evidence type="ECO:0000313" key="4">
    <source>
        <dbReference type="EMBL" id="OBR97586.1"/>
    </source>
</evidence>
<keyword evidence="1 3" id="KW-0378">Hydrolase</keyword>
<reference evidence="3 5" key="1">
    <citation type="journal article" date="2015" name="Biotechnol. Bioeng.">
        <title>Genome sequence and phenotypic characterization of Caulobacter segnis.</title>
        <authorList>
            <person name="Patel S."/>
            <person name="Fletcher B."/>
            <person name="Scott D.C."/>
            <person name="Ely B."/>
        </authorList>
    </citation>
    <scope>NUCLEOTIDE SEQUENCE [LARGE SCALE GENOMIC DNA]</scope>
    <source>
        <strain evidence="3 5">PS02</strain>
    </source>
</reference>
<reference evidence="4 6" key="2">
    <citation type="journal article" date="2016" name="Front. Microbiol.">
        <title>Industrial Acetogenic Biocatalysts: A Comparative Metabolic and Genomic Analysis.</title>
        <authorList>
            <person name="Bengelsdorf F."/>
            <person name="Poehlein A."/>
            <person name="Sonja S."/>
            <person name="Erz C."/>
            <person name="Hummel T."/>
            <person name="Hoffmeister S."/>
            <person name="Daniel R."/>
            <person name="Durre P."/>
        </authorList>
    </citation>
    <scope>NUCLEOTIDE SEQUENCE [LARGE SCALE GENOMIC DNA]</scope>
    <source>
        <strain evidence="4 6">PTA-10522</strain>
    </source>
</reference>
<feature type="domain" description="CN hydrolase" evidence="2">
    <location>
        <begin position="5"/>
        <end position="245"/>
    </location>
</feature>
<name>A0A168PNA0_9CLOT</name>
<comment type="caution">
    <text evidence="3">The sequence shown here is derived from an EMBL/GenBank/DDBJ whole genome shotgun (WGS) entry which is preliminary data.</text>
</comment>
<evidence type="ECO:0000313" key="3">
    <source>
        <dbReference type="EMBL" id="OAA87951.1"/>
    </source>
</evidence>
<dbReference type="PATRIC" id="fig|1705578.3.peg.2915"/>
<gene>
    <name evidence="3" type="primary">ramA</name>
    <name evidence="4" type="ORF">CLCOS_01770</name>
    <name evidence="3" type="ORF">WX73_02646</name>
</gene>
<dbReference type="RefSeq" id="WP_063602315.1">
    <property type="nucleotide sequence ID" value="NZ_LITQ01000038.1"/>
</dbReference>
<dbReference type="SUPFAM" id="SSF56317">
    <property type="entry name" value="Carbon-nitrogen hydrolase"/>
    <property type="match status" value="1"/>
</dbReference>
<dbReference type="PROSITE" id="PS50263">
    <property type="entry name" value="CN_HYDROLASE"/>
    <property type="match status" value="1"/>
</dbReference>